<feature type="compositionally biased region" description="Basic residues" evidence="1">
    <location>
        <begin position="91"/>
        <end position="100"/>
    </location>
</feature>
<proteinExistence type="predicted"/>
<organism evidence="3 4">
    <name type="scientific">Nocardia albiluteola</name>
    <dbReference type="NCBI Taxonomy" id="2842303"/>
    <lineage>
        <taxon>Bacteria</taxon>
        <taxon>Bacillati</taxon>
        <taxon>Actinomycetota</taxon>
        <taxon>Actinomycetes</taxon>
        <taxon>Mycobacteriales</taxon>
        <taxon>Nocardiaceae</taxon>
        <taxon>Nocardia</taxon>
    </lineage>
</organism>
<dbReference type="EMBL" id="JAHKNI010000016">
    <property type="protein sequence ID" value="MBU3066757.1"/>
    <property type="molecule type" value="Genomic_DNA"/>
</dbReference>
<dbReference type="Proteomes" id="UP000733379">
    <property type="component" value="Unassembled WGS sequence"/>
</dbReference>
<evidence type="ECO:0000313" key="3">
    <source>
        <dbReference type="EMBL" id="MBU3066757.1"/>
    </source>
</evidence>
<keyword evidence="2" id="KW-0472">Membrane</keyword>
<keyword evidence="2" id="KW-1133">Transmembrane helix</keyword>
<dbReference type="Pfam" id="PF19950">
    <property type="entry name" value="DUF6412"/>
    <property type="match status" value="1"/>
</dbReference>
<evidence type="ECO:0000313" key="4">
    <source>
        <dbReference type="Proteomes" id="UP000733379"/>
    </source>
</evidence>
<accession>A0ABS6B8Z2</accession>
<gene>
    <name evidence="3" type="ORF">KO481_35225</name>
</gene>
<reference evidence="3 4" key="1">
    <citation type="submission" date="2021-06" db="EMBL/GenBank/DDBJ databases">
        <title>Actinomycetes sequencing.</title>
        <authorList>
            <person name="Shan Q."/>
        </authorList>
    </citation>
    <scope>NUCLEOTIDE SEQUENCE [LARGE SCALE GENOMIC DNA]</scope>
    <source>
        <strain evidence="3 4">NEAU-G5</strain>
    </source>
</reference>
<dbReference type="InterPro" id="IPR045635">
    <property type="entry name" value="DUF6412"/>
</dbReference>
<feature type="transmembrane region" description="Helical" evidence="2">
    <location>
        <begin position="32"/>
        <end position="50"/>
    </location>
</feature>
<evidence type="ECO:0000256" key="2">
    <source>
        <dbReference type="SAM" id="Phobius"/>
    </source>
</evidence>
<keyword evidence="4" id="KW-1185">Reference proteome</keyword>
<feature type="region of interest" description="Disordered" evidence="1">
    <location>
        <begin position="67"/>
        <end position="100"/>
    </location>
</feature>
<keyword evidence="2" id="KW-0812">Transmembrane</keyword>
<evidence type="ECO:0000256" key="1">
    <source>
        <dbReference type="SAM" id="MobiDB-lite"/>
    </source>
</evidence>
<comment type="caution">
    <text evidence="3">The sequence shown here is derived from an EMBL/GenBank/DDBJ whole genome shotgun (WGS) entry which is preliminary data.</text>
</comment>
<protein>
    <submittedName>
        <fullName evidence="3">Uncharacterized protein</fullName>
    </submittedName>
</protein>
<dbReference type="RefSeq" id="WP_215922939.1">
    <property type="nucleotide sequence ID" value="NZ_JAHKNI010000016.1"/>
</dbReference>
<sequence>MVMRSTAPMVYAFVVSLWTAWAAALLMVAGEPNSLLAVGAAVLLTLTVAASHPTGMRLLRVVARTGPPVSAQRRRRGSFLRQSNPDTAGRARPRAPGHAG</sequence>
<name>A0ABS6B8Z2_9NOCA</name>